<reference evidence="2 3" key="1">
    <citation type="submission" date="2021-03" db="EMBL/GenBank/DDBJ databases">
        <title>Complete genome of Parasphingorhabdus_sp.JHSY0214.</title>
        <authorList>
            <person name="Yoo J.H."/>
            <person name="Bae J.W."/>
        </authorList>
    </citation>
    <scope>NUCLEOTIDE SEQUENCE [LARGE SCALE GENOMIC DNA]</scope>
    <source>
        <strain evidence="2 3">JHSY0214</strain>
    </source>
</reference>
<accession>A0ABX7T5R8</accession>
<dbReference type="PROSITE" id="PS51257">
    <property type="entry name" value="PROKAR_LIPOPROTEIN"/>
    <property type="match status" value="1"/>
</dbReference>
<evidence type="ECO:0008006" key="4">
    <source>
        <dbReference type="Google" id="ProtNLM"/>
    </source>
</evidence>
<dbReference type="RefSeq" id="WP_207989054.1">
    <property type="nucleotide sequence ID" value="NZ_CP071794.1"/>
</dbReference>
<sequence length="181" mass="19238">MTKTYLAALAVIPLTLSACSVSDEGANEGQGDDGFEMSIDLDGEAGDKADSIKIGGSDEDTKFSIKTDGFSMDVDLPQISLDSDDIDLNNVALYPGTKVTALNVEDKDGQSGKFILRFDAPTGADNLTSWFEQKMAEKNFTVAKDGNTLSGKTDEGDPFLLELTAAGSDRTTGKLEFSETK</sequence>
<evidence type="ECO:0000313" key="3">
    <source>
        <dbReference type="Proteomes" id="UP000663923"/>
    </source>
</evidence>
<gene>
    <name evidence="2" type="ORF">J4G78_05075</name>
</gene>
<dbReference type="EMBL" id="CP071794">
    <property type="protein sequence ID" value="QTD56944.1"/>
    <property type="molecule type" value="Genomic_DNA"/>
</dbReference>
<protein>
    <recommendedName>
        <fullName evidence="4">Lipoprotein</fullName>
    </recommendedName>
</protein>
<keyword evidence="3" id="KW-1185">Reference proteome</keyword>
<organism evidence="2 3">
    <name type="scientific">Parasphingorhabdus cellanae</name>
    <dbReference type="NCBI Taxonomy" id="2806553"/>
    <lineage>
        <taxon>Bacteria</taxon>
        <taxon>Pseudomonadati</taxon>
        <taxon>Pseudomonadota</taxon>
        <taxon>Alphaproteobacteria</taxon>
        <taxon>Sphingomonadales</taxon>
        <taxon>Sphingomonadaceae</taxon>
        <taxon>Parasphingorhabdus</taxon>
    </lineage>
</organism>
<evidence type="ECO:0000313" key="2">
    <source>
        <dbReference type="EMBL" id="QTD56944.1"/>
    </source>
</evidence>
<keyword evidence="1" id="KW-0732">Signal</keyword>
<evidence type="ECO:0000256" key="1">
    <source>
        <dbReference type="SAM" id="SignalP"/>
    </source>
</evidence>
<feature type="chain" id="PRO_5046405412" description="Lipoprotein" evidence="1">
    <location>
        <begin position="19"/>
        <end position="181"/>
    </location>
</feature>
<dbReference type="Proteomes" id="UP000663923">
    <property type="component" value="Chromosome"/>
</dbReference>
<feature type="signal peptide" evidence="1">
    <location>
        <begin position="1"/>
        <end position="18"/>
    </location>
</feature>
<name>A0ABX7T5R8_9SPHN</name>
<proteinExistence type="predicted"/>